<dbReference type="PROSITE" id="PS50043">
    <property type="entry name" value="HTH_LUXR_2"/>
    <property type="match status" value="1"/>
</dbReference>
<dbReference type="SUPFAM" id="SSF46894">
    <property type="entry name" value="C-terminal effector domain of the bipartite response regulators"/>
    <property type="match status" value="1"/>
</dbReference>
<dbReference type="PANTHER" id="PTHR44688:SF16">
    <property type="entry name" value="DNA-BINDING TRANSCRIPTIONAL ACTIVATOR DEVR_DOSR"/>
    <property type="match status" value="1"/>
</dbReference>
<dbReference type="InterPro" id="IPR036388">
    <property type="entry name" value="WH-like_DNA-bd_sf"/>
</dbReference>
<reference evidence="5 6" key="1">
    <citation type="submission" date="2020-04" db="EMBL/GenBank/DDBJ databases">
        <title>Paeniglutamicibacter sp. ANT13_2, a novel actinomycete isolated from sediment in Antarctica.</title>
        <authorList>
            <person name="Sakdapetsiri C."/>
            <person name="Pinyakong O."/>
        </authorList>
    </citation>
    <scope>NUCLEOTIDE SEQUENCE [LARGE SCALE GENOMIC DNA]</scope>
    <source>
        <strain evidence="5 6">ANT13_2</strain>
    </source>
</reference>
<gene>
    <name evidence="5" type="ORF">HED64_12155</name>
</gene>
<feature type="domain" description="HTH luxR-type" evidence="4">
    <location>
        <begin position="697"/>
        <end position="762"/>
    </location>
</feature>
<proteinExistence type="predicted"/>
<keyword evidence="6" id="KW-1185">Reference proteome</keyword>
<keyword evidence="3" id="KW-0804">Transcription</keyword>
<dbReference type="PANTHER" id="PTHR44688">
    <property type="entry name" value="DNA-BINDING TRANSCRIPTIONAL ACTIVATOR DEVR_DOSR"/>
    <property type="match status" value="1"/>
</dbReference>
<keyword evidence="1" id="KW-0805">Transcription regulation</keyword>
<dbReference type="Pfam" id="PF00196">
    <property type="entry name" value="GerE"/>
    <property type="match status" value="1"/>
</dbReference>
<dbReference type="SMART" id="SM00421">
    <property type="entry name" value="HTH_LUXR"/>
    <property type="match status" value="1"/>
</dbReference>
<dbReference type="PRINTS" id="PR00038">
    <property type="entry name" value="HTHLUXR"/>
</dbReference>
<sequence>MHYWGHYVNAIVGFSASSYAYVRGGSDTFSGAVEDLASALRANRGVVLRGCAGAGHTEVIQSALESLGWSTVMNVVGTGYAKNIRWGALMFLLSKFGLNPDSSVSHVCSALNEWIEQESASGSRVIQVLRPDLLDPYSRTAIMRLASRGGARVVVLCENHHPLDPETASQLANGTYASIDLSPVGLAESGKILQRWLSVKVSPAAVLLLWELSHGALGKLHQAMISMQQSGSLIENQGVFVIAPVLQGVAESAVKDTVSSSLEWSSVEASSSLDSLHSAAPSNPSDVARFINQVHKIELPLERAIIRQRLQVNINSLMRNGAEISKHDADSWLLGQLEILSIALALEDGLLTEAKNSCSIFSVGSSTLENGPWINDVEWLEAASLVAQVAAFSNDEEHFSVLASAIERRYERLDGAILGGAKNPSHDRLRRFDRAMLTAHFARGDWQRAQVVALRMVDAPYADTRSLEEAHFMLAVMATNAGAWDIARELIEPIFVQSTYLETPLRASTQALLAYVSAQLGDMLKSEGLCMAANGGGPPAPFCAEMIRNYYLLLTVNLLGNSGAQTDVSQIEEQLKLFSAIPAFSGRVDLALQLTQQKYVADVAPDEDGIGKSALTLALADLTVALKSEDETDIVEALLSVAVGGMAHVVRCRSNAVVARLGQRSKRILSGKMQRLSREQLSLGLDLTAPESFEGRHDYWAAALTHKENRVLDLVAKGLSNAQVASLEGVSVRTVEGHLYQIYSKLSLHGRADLKTMVGAVEPRVPVLVNS</sequence>
<evidence type="ECO:0000313" key="5">
    <source>
        <dbReference type="EMBL" id="NKG21456.1"/>
    </source>
</evidence>
<name>A0ABX1G5C3_9MICC</name>
<evidence type="ECO:0000256" key="2">
    <source>
        <dbReference type="ARBA" id="ARBA00023125"/>
    </source>
</evidence>
<comment type="caution">
    <text evidence="5">The sequence shown here is derived from an EMBL/GenBank/DDBJ whole genome shotgun (WGS) entry which is preliminary data.</text>
</comment>
<organism evidence="5 6">
    <name type="scientific">Paeniglutamicibacter terrestris</name>
    <dbReference type="NCBI Taxonomy" id="2723403"/>
    <lineage>
        <taxon>Bacteria</taxon>
        <taxon>Bacillati</taxon>
        <taxon>Actinomycetota</taxon>
        <taxon>Actinomycetes</taxon>
        <taxon>Micrococcales</taxon>
        <taxon>Micrococcaceae</taxon>
        <taxon>Paeniglutamicibacter</taxon>
    </lineage>
</organism>
<evidence type="ECO:0000313" key="6">
    <source>
        <dbReference type="Proteomes" id="UP000746595"/>
    </source>
</evidence>
<dbReference type="EMBL" id="JAAWVT010000005">
    <property type="protein sequence ID" value="NKG21456.1"/>
    <property type="molecule type" value="Genomic_DNA"/>
</dbReference>
<protein>
    <submittedName>
        <fullName evidence="5">Helix-turn-helix transcriptional regulator</fullName>
    </submittedName>
</protein>
<dbReference type="Proteomes" id="UP000746595">
    <property type="component" value="Unassembled WGS sequence"/>
</dbReference>
<dbReference type="InterPro" id="IPR000792">
    <property type="entry name" value="Tscrpt_reg_LuxR_C"/>
</dbReference>
<evidence type="ECO:0000256" key="1">
    <source>
        <dbReference type="ARBA" id="ARBA00023015"/>
    </source>
</evidence>
<keyword evidence="2" id="KW-0238">DNA-binding</keyword>
<dbReference type="Gene3D" id="1.10.10.10">
    <property type="entry name" value="Winged helix-like DNA-binding domain superfamily/Winged helix DNA-binding domain"/>
    <property type="match status" value="1"/>
</dbReference>
<dbReference type="InterPro" id="IPR016032">
    <property type="entry name" value="Sig_transdc_resp-reg_C-effctor"/>
</dbReference>
<dbReference type="CDD" id="cd06170">
    <property type="entry name" value="LuxR_C_like"/>
    <property type="match status" value="1"/>
</dbReference>
<evidence type="ECO:0000259" key="4">
    <source>
        <dbReference type="PROSITE" id="PS50043"/>
    </source>
</evidence>
<evidence type="ECO:0000256" key="3">
    <source>
        <dbReference type="ARBA" id="ARBA00023163"/>
    </source>
</evidence>
<accession>A0ABX1G5C3</accession>